<evidence type="ECO:0000313" key="2">
    <source>
        <dbReference type="EMBL" id="GLI54396.1"/>
    </source>
</evidence>
<reference evidence="2" key="1">
    <citation type="submission" date="2022-12" db="EMBL/GenBank/DDBJ databases">
        <title>Reference genome sequencing for broad-spectrum identification of bacterial and archaeal isolates by mass spectrometry.</title>
        <authorList>
            <person name="Sekiguchi Y."/>
            <person name="Tourlousse D.M."/>
        </authorList>
    </citation>
    <scope>NUCLEOTIDE SEQUENCE</scope>
    <source>
        <strain evidence="2">TSL-P1</strain>
    </source>
</reference>
<name>A0A9W6GII3_9BACT</name>
<dbReference type="Proteomes" id="UP001144297">
    <property type="component" value="Unassembled WGS sequence"/>
</dbReference>
<keyword evidence="1" id="KW-0812">Transmembrane</keyword>
<comment type="caution">
    <text evidence="2">The sequence shown here is derived from an EMBL/GenBank/DDBJ whole genome shotgun (WGS) entry which is preliminary data.</text>
</comment>
<accession>A0A9W6GII3</accession>
<evidence type="ECO:0000256" key="1">
    <source>
        <dbReference type="SAM" id="Phobius"/>
    </source>
</evidence>
<evidence type="ECO:0000313" key="3">
    <source>
        <dbReference type="Proteomes" id="UP001144297"/>
    </source>
</evidence>
<protein>
    <submittedName>
        <fullName evidence="2">Uncharacterized protein</fullName>
    </submittedName>
</protein>
<proteinExistence type="predicted"/>
<keyword evidence="3" id="KW-1185">Reference proteome</keyword>
<dbReference type="EMBL" id="BSDX01000001">
    <property type="protein sequence ID" value="GLI54396.1"/>
    <property type="molecule type" value="Genomic_DNA"/>
</dbReference>
<feature type="transmembrane region" description="Helical" evidence="1">
    <location>
        <begin position="18"/>
        <end position="38"/>
    </location>
</feature>
<organism evidence="2 3">
    <name type="scientific">Thermodesulfovibrio yellowstonii</name>
    <dbReference type="NCBI Taxonomy" id="28262"/>
    <lineage>
        <taxon>Bacteria</taxon>
        <taxon>Pseudomonadati</taxon>
        <taxon>Nitrospirota</taxon>
        <taxon>Thermodesulfovibrionia</taxon>
        <taxon>Thermodesulfovibrionales</taxon>
        <taxon>Thermodesulfovibrionaceae</taxon>
        <taxon>Thermodesulfovibrio</taxon>
    </lineage>
</organism>
<gene>
    <name evidence="2" type="ORF">TISLANDTSLP1_20890</name>
</gene>
<keyword evidence="1" id="KW-0472">Membrane</keyword>
<sequence>MQFMNIQEFYNKKIGKKVLFVTILYAICMLCFSLLIYLNKTEKSLKGDLALISKVEQKINQSIKINKKIDAIKIPVNSENFSNDTVPKKSKRNSEIFAAQYIDILRTRFPEFTIEISNLKKDQKQLSFDVSLKSETLWNRFIDILSFLEETDYPFVFIKSITLSSKDNTIGIDIKAELRLFYQEDDKRV</sequence>
<keyword evidence="1" id="KW-1133">Transmembrane helix</keyword>
<dbReference type="AlphaFoldDB" id="A0A9W6GII3"/>